<evidence type="ECO:0000256" key="3">
    <source>
        <dbReference type="ARBA" id="ARBA00022801"/>
    </source>
</evidence>
<dbReference type="AlphaFoldDB" id="A0A4Y8SM04"/>
<evidence type="ECO:0000256" key="4">
    <source>
        <dbReference type="ARBA" id="ARBA00022807"/>
    </source>
</evidence>
<dbReference type="GO" id="GO:0006508">
    <property type="term" value="P:proteolysis"/>
    <property type="evidence" value="ECO:0007669"/>
    <property type="project" value="UniProtKB-KW"/>
</dbReference>
<comment type="similarity">
    <text evidence="1">Belongs to the peptidase C40 family.</text>
</comment>
<evidence type="ECO:0000313" key="7">
    <source>
        <dbReference type="Proteomes" id="UP000297540"/>
    </source>
</evidence>
<keyword evidence="3" id="KW-0378">Hydrolase</keyword>
<dbReference type="OrthoDB" id="9807055at2"/>
<dbReference type="GO" id="GO:0008234">
    <property type="term" value="F:cysteine-type peptidase activity"/>
    <property type="evidence" value="ECO:0007669"/>
    <property type="project" value="UniProtKB-KW"/>
</dbReference>
<evidence type="ECO:0000259" key="5">
    <source>
        <dbReference type="PROSITE" id="PS51935"/>
    </source>
</evidence>
<dbReference type="SUPFAM" id="SSF54001">
    <property type="entry name" value="Cysteine proteinases"/>
    <property type="match status" value="1"/>
</dbReference>
<protein>
    <submittedName>
        <fullName evidence="6">NlpC/P60 family protein</fullName>
    </submittedName>
</protein>
<keyword evidence="2" id="KW-0645">Protease</keyword>
<gene>
    <name evidence="6" type="ORF">E2R66_04935</name>
</gene>
<dbReference type="PROSITE" id="PS51935">
    <property type="entry name" value="NLPC_P60"/>
    <property type="match status" value="1"/>
</dbReference>
<dbReference type="InterPro" id="IPR051202">
    <property type="entry name" value="Peptidase_C40"/>
</dbReference>
<accession>A0A4Y8SM04</accession>
<comment type="caution">
    <text evidence="6">The sequence shown here is derived from an EMBL/GenBank/DDBJ whole genome shotgun (WGS) entry which is preliminary data.</text>
</comment>
<dbReference type="InterPro" id="IPR000064">
    <property type="entry name" value="NLP_P60_dom"/>
</dbReference>
<evidence type="ECO:0000256" key="2">
    <source>
        <dbReference type="ARBA" id="ARBA00022670"/>
    </source>
</evidence>
<dbReference type="Proteomes" id="UP000297540">
    <property type="component" value="Unassembled WGS sequence"/>
</dbReference>
<dbReference type="PANTHER" id="PTHR47053:SF1">
    <property type="entry name" value="MUREIN DD-ENDOPEPTIDASE MEPH-RELATED"/>
    <property type="match status" value="1"/>
</dbReference>
<dbReference type="InterPro" id="IPR038765">
    <property type="entry name" value="Papain-like_cys_pep_sf"/>
</dbReference>
<dbReference type="PANTHER" id="PTHR47053">
    <property type="entry name" value="MUREIN DD-ENDOPEPTIDASE MEPH-RELATED"/>
    <property type="match status" value="1"/>
</dbReference>
<feature type="domain" description="NlpC/P60" evidence="5">
    <location>
        <begin position="65"/>
        <end position="196"/>
    </location>
</feature>
<dbReference type="Gene3D" id="3.90.1720.10">
    <property type="entry name" value="endopeptidase domain like (from Nostoc punctiforme)"/>
    <property type="match status" value="1"/>
</dbReference>
<evidence type="ECO:0000256" key="1">
    <source>
        <dbReference type="ARBA" id="ARBA00007074"/>
    </source>
</evidence>
<sequence>MCSIDVKWNALYGLMVLCTLACNGPKEPTYVITSNGDKVAVTQQGTLPLPTADSAGYITRVVTGQTTPLELATFARSLTGVPYKYASVDPAEGFDCSGFITYVFNHFGIAVPRTSEAFTYMHRQIDLKDAQTGDLVLFTGTDSTIRVVGHMGIILKEPRQTLRFIHSTSGHNNLGVTETELNSYYQGRYVKTVRVFER</sequence>
<organism evidence="6 7">
    <name type="scientific">Mucilaginibacter psychrotolerans</name>
    <dbReference type="NCBI Taxonomy" id="1524096"/>
    <lineage>
        <taxon>Bacteria</taxon>
        <taxon>Pseudomonadati</taxon>
        <taxon>Bacteroidota</taxon>
        <taxon>Sphingobacteriia</taxon>
        <taxon>Sphingobacteriales</taxon>
        <taxon>Sphingobacteriaceae</taxon>
        <taxon>Mucilaginibacter</taxon>
    </lineage>
</organism>
<name>A0A4Y8SM04_9SPHI</name>
<reference evidence="6 7" key="1">
    <citation type="journal article" date="2017" name="Int. J. Syst. Evol. Microbiol.">
        <title>Mucilaginibacterpsychrotolerans sp. nov., isolated from peatlands.</title>
        <authorList>
            <person name="Deng Y."/>
            <person name="Shen L."/>
            <person name="Xu B."/>
            <person name="Liu Y."/>
            <person name="Gu Z."/>
            <person name="Liu H."/>
            <person name="Zhou Y."/>
        </authorList>
    </citation>
    <scope>NUCLEOTIDE SEQUENCE [LARGE SCALE GENOMIC DNA]</scope>
    <source>
        <strain evidence="6 7">NH7-4</strain>
    </source>
</reference>
<evidence type="ECO:0000313" key="6">
    <source>
        <dbReference type="EMBL" id="TFF39715.1"/>
    </source>
</evidence>
<dbReference type="Pfam" id="PF00877">
    <property type="entry name" value="NLPC_P60"/>
    <property type="match status" value="1"/>
</dbReference>
<dbReference type="RefSeq" id="WP_133227260.1">
    <property type="nucleotide sequence ID" value="NZ_SOZE01000003.1"/>
</dbReference>
<keyword evidence="4" id="KW-0788">Thiol protease</keyword>
<dbReference type="EMBL" id="SOZE01000003">
    <property type="protein sequence ID" value="TFF39715.1"/>
    <property type="molecule type" value="Genomic_DNA"/>
</dbReference>
<proteinExistence type="inferred from homology"/>
<keyword evidence="7" id="KW-1185">Reference proteome</keyword>